<keyword evidence="3" id="KW-1185">Reference proteome</keyword>
<name>A2DT64_TRIV3</name>
<dbReference type="VEuPathDB" id="TrichDB:TVAGG3_0968760"/>
<feature type="region of interest" description="Disordered" evidence="1">
    <location>
        <begin position="87"/>
        <end position="110"/>
    </location>
</feature>
<dbReference type="Proteomes" id="UP000001542">
    <property type="component" value="Unassembled WGS sequence"/>
</dbReference>
<evidence type="ECO:0000313" key="2">
    <source>
        <dbReference type="EMBL" id="EAY16336.1"/>
    </source>
</evidence>
<dbReference type="EMBL" id="DS113243">
    <property type="protein sequence ID" value="EAY16336.1"/>
    <property type="molecule type" value="Genomic_DNA"/>
</dbReference>
<dbReference type="RefSeq" id="XP_001328559.1">
    <property type="nucleotide sequence ID" value="XM_001328524.1"/>
</dbReference>
<feature type="compositionally biased region" description="Polar residues" evidence="1">
    <location>
        <begin position="310"/>
        <end position="324"/>
    </location>
</feature>
<reference evidence="2" key="2">
    <citation type="journal article" date="2007" name="Science">
        <title>Draft genome sequence of the sexually transmitted pathogen Trichomonas vaginalis.</title>
        <authorList>
            <person name="Carlton J.M."/>
            <person name="Hirt R.P."/>
            <person name="Silva J.C."/>
            <person name="Delcher A.L."/>
            <person name="Schatz M."/>
            <person name="Zhao Q."/>
            <person name="Wortman J.R."/>
            <person name="Bidwell S.L."/>
            <person name="Alsmark U.C.M."/>
            <person name="Besteiro S."/>
            <person name="Sicheritz-Ponten T."/>
            <person name="Noel C.J."/>
            <person name="Dacks J.B."/>
            <person name="Foster P.G."/>
            <person name="Simillion C."/>
            <person name="Van de Peer Y."/>
            <person name="Miranda-Saavedra D."/>
            <person name="Barton G.J."/>
            <person name="Westrop G.D."/>
            <person name="Mueller S."/>
            <person name="Dessi D."/>
            <person name="Fiori P.L."/>
            <person name="Ren Q."/>
            <person name="Paulsen I."/>
            <person name="Zhang H."/>
            <person name="Bastida-Corcuera F.D."/>
            <person name="Simoes-Barbosa A."/>
            <person name="Brown M.T."/>
            <person name="Hayes R.D."/>
            <person name="Mukherjee M."/>
            <person name="Okumura C.Y."/>
            <person name="Schneider R."/>
            <person name="Smith A.J."/>
            <person name="Vanacova S."/>
            <person name="Villalvazo M."/>
            <person name="Haas B.J."/>
            <person name="Pertea M."/>
            <person name="Feldblyum T.V."/>
            <person name="Utterback T.R."/>
            <person name="Shu C.L."/>
            <person name="Osoegawa K."/>
            <person name="de Jong P.J."/>
            <person name="Hrdy I."/>
            <person name="Horvathova L."/>
            <person name="Zubacova Z."/>
            <person name="Dolezal P."/>
            <person name="Malik S.B."/>
            <person name="Logsdon J.M. Jr."/>
            <person name="Henze K."/>
            <person name="Gupta A."/>
            <person name="Wang C.C."/>
            <person name="Dunne R.L."/>
            <person name="Upcroft J.A."/>
            <person name="Upcroft P."/>
            <person name="White O."/>
            <person name="Salzberg S.L."/>
            <person name="Tang P."/>
            <person name="Chiu C.-H."/>
            <person name="Lee Y.-S."/>
            <person name="Embley T.M."/>
            <person name="Coombs G.H."/>
            <person name="Mottram J.C."/>
            <person name="Tachezy J."/>
            <person name="Fraser-Liggett C.M."/>
            <person name="Johnson P.J."/>
        </authorList>
    </citation>
    <scope>NUCLEOTIDE SEQUENCE [LARGE SCALE GENOMIC DNA]</scope>
    <source>
        <strain evidence="2">G3</strain>
    </source>
</reference>
<dbReference type="AlphaFoldDB" id="A2DT64"/>
<gene>
    <name evidence="2" type="ORF">TVAG_359450</name>
</gene>
<feature type="compositionally biased region" description="Basic and acidic residues" evidence="1">
    <location>
        <begin position="325"/>
        <end position="335"/>
    </location>
</feature>
<accession>A2DT64</accession>
<protein>
    <submittedName>
        <fullName evidence="2">Uncharacterized protein</fullName>
    </submittedName>
</protein>
<dbReference type="KEGG" id="tva:4774340"/>
<feature type="region of interest" description="Disordered" evidence="1">
    <location>
        <begin position="310"/>
        <end position="355"/>
    </location>
</feature>
<dbReference type="VEuPathDB" id="TrichDB:TVAG_359450"/>
<feature type="compositionally biased region" description="Acidic residues" evidence="1">
    <location>
        <begin position="342"/>
        <end position="355"/>
    </location>
</feature>
<dbReference type="InParanoid" id="A2DT64"/>
<sequence>MSESGKIRRRVKKVTQDGEVQKVHIRVKKPRALDENGNYLPHKHHHTNTITDTFTEVSMIPYQTNDLTAINTQTVTDDYNYNNKKNSVEIKLPHQNSTDTKSERSTRSHKKYSAKALQVFEELEPGWVETRITQKRFLKHDSDDEFAVFTQEPESTIVDTVHSTQTLSQTQELMVTTNTIDFGDVMDDPFFNEIQQGILAEREARIQAKIRAKEGTFTDDSVASITKTMDIEEDIPHYRLYPKSTCPEKYRLESEYSIISEPPYRSQSDMTEVEILVEANPETADYIEADSNEERVEIFVEQTASTSDVVQINPQLRESLSNAQSDDRQDSDELHSFSGYETGEEEEYYYSESEN</sequence>
<evidence type="ECO:0000256" key="1">
    <source>
        <dbReference type="SAM" id="MobiDB-lite"/>
    </source>
</evidence>
<proteinExistence type="predicted"/>
<reference evidence="2" key="1">
    <citation type="submission" date="2006-10" db="EMBL/GenBank/DDBJ databases">
        <authorList>
            <person name="Amadeo P."/>
            <person name="Zhao Q."/>
            <person name="Wortman J."/>
            <person name="Fraser-Liggett C."/>
            <person name="Carlton J."/>
        </authorList>
    </citation>
    <scope>NUCLEOTIDE SEQUENCE</scope>
    <source>
        <strain evidence="2">G3</strain>
    </source>
</reference>
<evidence type="ECO:0000313" key="3">
    <source>
        <dbReference type="Proteomes" id="UP000001542"/>
    </source>
</evidence>
<organism evidence="2 3">
    <name type="scientific">Trichomonas vaginalis (strain ATCC PRA-98 / G3)</name>
    <dbReference type="NCBI Taxonomy" id="412133"/>
    <lineage>
        <taxon>Eukaryota</taxon>
        <taxon>Metamonada</taxon>
        <taxon>Parabasalia</taxon>
        <taxon>Trichomonadida</taxon>
        <taxon>Trichomonadidae</taxon>
        <taxon>Trichomonas</taxon>
    </lineage>
</organism>